<comment type="caution">
    <text evidence="1">The sequence shown here is derived from an EMBL/GenBank/DDBJ whole genome shotgun (WGS) entry which is preliminary data.</text>
</comment>
<proteinExistence type="predicted"/>
<evidence type="ECO:0000313" key="2">
    <source>
        <dbReference type="Proteomes" id="UP001155483"/>
    </source>
</evidence>
<evidence type="ECO:0000313" key="1">
    <source>
        <dbReference type="EMBL" id="MCU7551406.1"/>
    </source>
</evidence>
<accession>A0A9X3B9J9</accession>
<dbReference type="RefSeq" id="WP_279298845.1">
    <property type="nucleotide sequence ID" value="NZ_JAOTIF010000020.1"/>
</dbReference>
<reference evidence="1" key="1">
    <citation type="submission" date="2022-09" db="EMBL/GenBank/DDBJ databases">
        <authorList>
            <person name="Yuan C."/>
            <person name="Ke Z."/>
        </authorList>
    </citation>
    <scope>NUCLEOTIDE SEQUENCE</scope>
    <source>
        <strain evidence="1">LB-8</strain>
    </source>
</reference>
<reference evidence="1" key="2">
    <citation type="submission" date="2023-04" db="EMBL/GenBank/DDBJ databases">
        <title>Paracnuella aquatica gen. nov., sp. nov., a member of the family Chitinophagaceae isolated from a hot spring.</title>
        <authorList>
            <person name="Wang C."/>
        </authorList>
    </citation>
    <scope>NUCLEOTIDE SEQUENCE</scope>
    <source>
        <strain evidence="1">LB-8</strain>
    </source>
</reference>
<protein>
    <submittedName>
        <fullName evidence="1">Uncharacterized protein</fullName>
    </submittedName>
</protein>
<keyword evidence="2" id="KW-1185">Reference proteome</keyword>
<gene>
    <name evidence="1" type="ORF">OCK74_19950</name>
</gene>
<dbReference type="AlphaFoldDB" id="A0A9X3B9J9"/>
<dbReference type="Proteomes" id="UP001155483">
    <property type="component" value="Unassembled WGS sequence"/>
</dbReference>
<organism evidence="1 2">
    <name type="scientific">Paraflavisolibacter caeni</name>
    <dbReference type="NCBI Taxonomy" id="2982496"/>
    <lineage>
        <taxon>Bacteria</taxon>
        <taxon>Pseudomonadati</taxon>
        <taxon>Bacteroidota</taxon>
        <taxon>Chitinophagia</taxon>
        <taxon>Chitinophagales</taxon>
        <taxon>Chitinophagaceae</taxon>
        <taxon>Paraflavisolibacter</taxon>
    </lineage>
</organism>
<dbReference type="EMBL" id="JAOTIF010000020">
    <property type="protein sequence ID" value="MCU7551406.1"/>
    <property type="molecule type" value="Genomic_DNA"/>
</dbReference>
<sequence>MKIREIKLKRPVKILQVFRNIVEYSKAEKSFDKRKEEINWGAIQSKSGYVLDHELYLPDTIIEDPGFNNCDLITMVDDNPLTSFASTGKQYKWASKYGYNLLNNHCFNLGHSREFEIFNIKNDGVLELYLKYGYFEVGIPERGNFKLCDIRKQSPVEIKINGKTDFSLSSRRARVFQEKYYVFEYIGDFNKINLLREPYDHIIKHIPSDRKVVDLIKPLW</sequence>
<name>A0A9X3B9J9_9BACT</name>